<evidence type="ECO:0000313" key="4">
    <source>
        <dbReference type="EMBL" id="MFC4129300.1"/>
    </source>
</evidence>
<keyword evidence="3" id="KW-0732">Signal</keyword>
<feature type="compositionally biased region" description="Polar residues" evidence="1">
    <location>
        <begin position="127"/>
        <end position="141"/>
    </location>
</feature>
<evidence type="ECO:0000313" key="5">
    <source>
        <dbReference type="Proteomes" id="UP001595816"/>
    </source>
</evidence>
<feature type="transmembrane region" description="Helical" evidence="2">
    <location>
        <begin position="222"/>
        <end position="245"/>
    </location>
</feature>
<feature type="compositionally biased region" description="Low complexity" evidence="1">
    <location>
        <begin position="162"/>
        <end position="171"/>
    </location>
</feature>
<proteinExistence type="predicted"/>
<feature type="region of interest" description="Disordered" evidence="1">
    <location>
        <begin position="127"/>
        <end position="202"/>
    </location>
</feature>
<keyword evidence="2" id="KW-0812">Transmembrane</keyword>
<sequence length="255" mass="25422">MKMSVCRALAGVSLGALLGVPLAAQPAFAEPEAGTQVEFDGGGLGLLLCGSKPDRPAVTIKSEQKVVFVNNLGQGATLQIDGENGGPISDGQAVEVQFHKGPVAIAMVPDCLLNLGGNGSYEPVTVNVNASSPSSGGNSTGAPRVVKTRTPKPKPSGTTVPSAGASSSEEAPLFPLEPDPSGSVAAAGDSLEPGSTVVTPSGESVIGMTDLANDTPRDKGPIGLLAIIATVCVVGVTVGAIRAIVSQRATRTEFA</sequence>
<feature type="signal peptide" evidence="3">
    <location>
        <begin position="1"/>
        <end position="29"/>
    </location>
</feature>
<gene>
    <name evidence="4" type="ORF">ACFOZ4_01575</name>
</gene>
<protein>
    <submittedName>
        <fullName evidence="4">Uncharacterized protein</fullName>
    </submittedName>
</protein>
<evidence type="ECO:0000256" key="1">
    <source>
        <dbReference type="SAM" id="MobiDB-lite"/>
    </source>
</evidence>
<comment type="caution">
    <text evidence="4">The sequence shown here is derived from an EMBL/GenBank/DDBJ whole genome shotgun (WGS) entry which is preliminary data.</text>
</comment>
<dbReference type="RefSeq" id="WP_253759130.1">
    <property type="nucleotide sequence ID" value="NZ_JAMZDZ010000001.1"/>
</dbReference>
<keyword evidence="2" id="KW-1133">Transmembrane helix</keyword>
<keyword evidence="2" id="KW-0472">Membrane</keyword>
<dbReference type="EMBL" id="JBHSAY010000003">
    <property type="protein sequence ID" value="MFC4129300.1"/>
    <property type="molecule type" value="Genomic_DNA"/>
</dbReference>
<evidence type="ECO:0000256" key="3">
    <source>
        <dbReference type="SAM" id="SignalP"/>
    </source>
</evidence>
<organism evidence="4 5">
    <name type="scientific">Hamadaea flava</name>
    <dbReference type="NCBI Taxonomy" id="1742688"/>
    <lineage>
        <taxon>Bacteria</taxon>
        <taxon>Bacillati</taxon>
        <taxon>Actinomycetota</taxon>
        <taxon>Actinomycetes</taxon>
        <taxon>Micromonosporales</taxon>
        <taxon>Micromonosporaceae</taxon>
        <taxon>Hamadaea</taxon>
    </lineage>
</organism>
<accession>A0ABV8LEH7</accession>
<evidence type="ECO:0000256" key="2">
    <source>
        <dbReference type="SAM" id="Phobius"/>
    </source>
</evidence>
<keyword evidence="5" id="KW-1185">Reference proteome</keyword>
<name>A0ABV8LEH7_9ACTN</name>
<feature type="chain" id="PRO_5046870885" evidence="3">
    <location>
        <begin position="30"/>
        <end position="255"/>
    </location>
</feature>
<reference evidence="5" key="1">
    <citation type="journal article" date="2019" name="Int. J. Syst. Evol. Microbiol.">
        <title>The Global Catalogue of Microorganisms (GCM) 10K type strain sequencing project: providing services to taxonomists for standard genome sequencing and annotation.</title>
        <authorList>
            <consortium name="The Broad Institute Genomics Platform"/>
            <consortium name="The Broad Institute Genome Sequencing Center for Infectious Disease"/>
            <person name="Wu L."/>
            <person name="Ma J."/>
        </authorList>
    </citation>
    <scope>NUCLEOTIDE SEQUENCE [LARGE SCALE GENOMIC DNA]</scope>
    <source>
        <strain evidence="5">CGMCC 4.7289</strain>
    </source>
</reference>
<dbReference type="Proteomes" id="UP001595816">
    <property type="component" value="Unassembled WGS sequence"/>
</dbReference>